<dbReference type="NCBIfam" id="NF008528">
    <property type="entry name" value="PRK11463.1-2"/>
    <property type="match status" value="1"/>
</dbReference>
<dbReference type="Pfam" id="PF04186">
    <property type="entry name" value="FxsA"/>
    <property type="match status" value="1"/>
</dbReference>
<evidence type="ECO:0000256" key="1">
    <source>
        <dbReference type="SAM" id="MobiDB-lite"/>
    </source>
</evidence>
<proteinExistence type="predicted"/>
<keyword evidence="2" id="KW-0472">Membrane</keyword>
<protein>
    <submittedName>
        <fullName evidence="3">FxsA family protein</fullName>
    </submittedName>
</protein>
<dbReference type="NCBIfam" id="NF008527">
    <property type="entry name" value="PRK11463.1-1"/>
    <property type="match status" value="1"/>
</dbReference>
<feature type="region of interest" description="Disordered" evidence="1">
    <location>
        <begin position="164"/>
        <end position="193"/>
    </location>
</feature>
<reference evidence="3" key="1">
    <citation type="submission" date="2022-10" db="EMBL/GenBank/DDBJ databases">
        <title>The complete genomes of actinobacterial strains from the NBC collection.</title>
        <authorList>
            <person name="Joergensen T.S."/>
            <person name="Alvarez Arevalo M."/>
            <person name="Sterndorff E.B."/>
            <person name="Faurdal D."/>
            <person name="Vuksanovic O."/>
            <person name="Mourched A.-S."/>
            <person name="Charusanti P."/>
            <person name="Shaw S."/>
            <person name="Blin K."/>
            <person name="Weber T."/>
        </authorList>
    </citation>
    <scope>NUCLEOTIDE SEQUENCE</scope>
    <source>
        <strain evidence="3">NBC_00049</strain>
    </source>
</reference>
<dbReference type="InterPro" id="IPR007313">
    <property type="entry name" value="FxsA"/>
</dbReference>
<dbReference type="GO" id="GO:0016020">
    <property type="term" value="C:membrane"/>
    <property type="evidence" value="ECO:0007669"/>
    <property type="project" value="InterPro"/>
</dbReference>
<name>A0AAU2JLR8_9ACTN</name>
<accession>A0AAU2JLR8</accession>
<dbReference type="EMBL" id="CP108264">
    <property type="protein sequence ID" value="WTU72731.1"/>
    <property type="molecule type" value="Genomic_DNA"/>
</dbReference>
<evidence type="ECO:0000256" key="2">
    <source>
        <dbReference type="SAM" id="Phobius"/>
    </source>
</evidence>
<dbReference type="PANTHER" id="PTHR35335">
    <property type="entry name" value="UPF0716 PROTEIN FXSA"/>
    <property type="match status" value="1"/>
</dbReference>
<feature type="transmembrane region" description="Helical" evidence="2">
    <location>
        <begin position="101"/>
        <end position="122"/>
    </location>
</feature>
<dbReference type="AlphaFoldDB" id="A0AAU2JLR8"/>
<sequence>MTTGVPTSTAPRRRSPARTFLPLAIAAWLILEIWLLSLVAGAAGGLTVAALIAGGIVLGSVVIKRAGRRAFKNLTDTFQQAQQGKQPTAPQPGQGNGLTMAAGLLLILPGFLSDAAGLLLLLPPVRSWIGRRAARSLERKMASAPAGSFGDAFQQARIHYPDGKVVQGEVVREDRPGGPEQGPDAAYRPPLTP</sequence>
<keyword evidence="2" id="KW-0812">Transmembrane</keyword>
<gene>
    <name evidence="3" type="ORF">OG327_04885</name>
</gene>
<feature type="transmembrane region" description="Helical" evidence="2">
    <location>
        <begin position="46"/>
        <end position="63"/>
    </location>
</feature>
<organism evidence="3">
    <name type="scientific">Streptomyces sp. NBC_00049</name>
    <dbReference type="NCBI Taxonomy" id="2903617"/>
    <lineage>
        <taxon>Bacteria</taxon>
        <taxon>Bacillati</taxon>
        <taxon>Actinomycetota</taxon>
        <taxon>Actinomycetes</taxon>
        <taxon>Kitasatosporales</taxon>
        <taxon>Streptomycetaceae</taxon>
        <taxon>Streptomyces</taxon>
    </lineage>
</organism>
<feature type="transmembrane region" description="Helical" evidence="2">
    <location>
        <begin position="20"/>
        <end position="40"/>
    </location>
</feature>
<evidence type="ECO:0000313" key="3">
    <source>
        <dbReference type="EMBL" id="WTU72731.1"/>
    </source>
</evidence>
<keyword evidence="2" id="KW-1133">Transmembrane helix</keyword>
<dbReference type="PANTHER" id="PTHR35335:SF1">
    <property type="entry name" value="UPF0716 PROTEIN FXSA"/>
    <property type="match status" value="1"/>
</dbReference>